<dbReference type="PANTHER" id="PTHR14445:SF37">
    <property type="entry name" value="GRB10-INTERACTING GYF PROTEIN 1"/>
    <property type="match status" value="1"/>
</dbReference>
<feature type="compositionally biased region" description="Basic and acidic residues" evidence="1">
    <location>
        <begin position="58"/>
        <end position="76"/>
    </location>
</feature>
<dbReference type="Proteomes" id="UP000694392">
    <property type="component" value="Unplaced"/>
</dbReference>
<dbReference type="GO" id="GO:0005829">
    <property type="term" value="C:cytosol"/>
    <property type="evidence" value="ECO:0007669"/>
    <property type="project" value="TreeGrafter"/>
</dbReference>
<evidence type="ECO:0000313" key="3">
    <source>
        <dbReference type="Proteomes" id="UP000694392"/>
    </source>
</evidence>
<proteinExistence type="predicted"/>
<feature type="compositionally biased region" description="Basic and acidic residues" evidence="1">
    <location>
        <begin position="11"/>
        <end position="38"/>
    </location>
</feature>
<protein>
    <submittedName>
        <fullName evidence="2">Uncharacterized protein</fullName>
    </submittedName>
</protein>
<dbReference type="AlphaFoldDB" id="A0A8D0HPN3"/>
<sequence>MEEAEGAFGRGGREIHRSQSWDDRGERRFEKPIRRDGADVLPPCLSARAPFEEAVPPGRKDYARSDSENWRTLREEHEEEEEGGSAPAAGAGGSWRISGGGRRESERWRSASPGEGARAGLGAGG</sequence>
<organism evidence="2 3">
    <name type="scientific">Sphenodon punctatus</name>
    <name type="common">Tuatara</name>
    <name type="synonym">Hatteria punctata</name>
    <dbReference type="NCBI Taxonomy" id="8508"/>
    <lineage>
        <taxon>Eukaryota</taxon>
        <taxon>Metazoa</taxon>
        <taxon>Chordata</taxon>
        <taxon>Craniata</taxon>
        <taxon>Vertebrata</taxon>
        <taxon>Euteleostomi</taxon>
        <taxon>Lepidosauria</taxon>
        <taxon>Sphenodontia</taxon>
        <taxon>Sphenodontidae</taxon>
        <taxon>Sphenodon</taxon>
    </lineage>
</organism>
<dbReference type="GO" id="GO:0048009">
    <property type="term" value="P:insulin-like growth factor receptor signaling pathway"/>
    <property type="evidence" value="ECO:0007669"/>
    <property type="project" value="TreeGrafter"/>
</dbReference>
<feature type="region of interest" description="Disordered" evidence="1">
    <location>
        <begin position="1"/>
        <end position="125"/>
    </location>
</feature>
<name>A0A8D0HPN3_SPHPU</name>
<dbReference type="GeneTree" id="ENSGT00940000159845"/>
<dbReference type="Ensembl" id="ENSSPUT00000025524.1">
    <property type="protein sequence ID" value="ENSSPUP00000023927.1"/>
    <property type="gene ID" value="ENSSPUG00000018351.1"/>
</dbReference>
<feature type="compositionally biased region" description="Low complexity" evidence="1">
    <location>
        <begin position="84"/>
        <end position="97"/>
    </location>
</feature>
<reference evidence="2" key="1">
    <citation type="submission" date="2025-08" db="UniProtKB">
        <authorList>
            <consortium name="Ensembl"/>
        </authorList>
    </citation>
    <scope>IDENTIFICATION</scope>
</reference>
<dbReference type="PANTHER" id="PTHR14445">
    <property type="entry name" value="GRB10 INTERACTING GYF PROTEIN"/>
    <property type="match status" value="1"/>
</dbReference>
<keyword evidence="3" id="KW-1185">Reference proteome</keyword>
<evidence type="ECO:0000313" key="2">
    <source>
        <dbReference type="Ensembl" id="ENSSPUP00000023927.1"/>
    </source>
</evidence>
<evidence type="ECO:0000256" key="1">
    <source>
        <dbReference type="SAM" id="MobiDB-lite"/>
    </source>
</evidence>
<dbReference type="InterPro" id="IPR051640">
    <property type="entry name" value="GRB10-interact_GYF"/>
</dbReference>
<reference evidence="2" key="2">
    <citation type="submission" date="2025-09" db="UniProtKB">
        <authorList>
            <consortium name="Ensembl"/>
        </authorList>
    </citation>
    <scope>IDENTIFICATION</scope>
</reference>
<accession>A0A8D0HPN3</accession>